<evidence type="ECO:0000313" key="5">
    <source>
        <dbReference type="Proteomes" id="UP000316759"/>
    </source>
</evidence>
<gene>
    <name evidence="4" type="ORF">FGIG_10131</name>
</gene>
<dbReference type="InterPro" id="IPR012674">
    <property type="entry name" value="Calycin"/>
</dbReference>
<dbReference type="PANTHER" id="PTHR11955">
    <property type="entry name" value="FATTY ACID BINDING PROTEIN"/>
    <property type="match status" value="1"/>
</dbReference>
<comment type="similarity">
    <text evidence="1">Belongs to the calycin superfamily. Fatty-acid binding protein (FABP) family.</text>
</comment>
<name>A0A504Z2A2_FASGI</name>
<sequence>MADFVGSWKYGDSENMEAYLKKLGISSDMVDKILNAKPEFTFTLEGNKMTIKMVSSLKTKITTFTFGEEFKEETADGKTAMTTVTKDSESKMTQVTTGPEYTTHVVREVVGDKMIATWTVGDVKAVTTLLKA</sequence>
<dbReference type="InterPro" id="IPR000463">
    <property type="entry name" value="Fatty_acid-bd"/>
</dbReference>
<keyword evidence="2" id="KW-0446">Lipid-binding</keyword>
<evidence type="ECO:0000256" key="2">
    <source>
        <dbReference type="ARBA" id="ARBA00023121"/>
    </source>
</evidence>
<proteinExistence type="inferred from homology"/>
<dbReference type="STRING" id="46835.A0A504Z2A2"/>
<dbReference type="Pfam" id="PF00061">
    <property type="entry name" value="Lipocalin"/>
    <property type="match status" value="1"/>
</dbReference>
<keyword evidence="5" id="KW-1185">Reference proteome</keyword>
<organism evidence="4 5">
    <name type="scientific">Fasciola gigantica</name>
    <name type="common">Giant liver fluke</name>
    <dbReference type="NCBI Taxonomy" id="46835"/>
    <lineage>
        <taxon>Eukaryota</taxon>
        <taxon>Metazoa</taxon>
        <taxon>Spiralia</taxon>
        <taxon>Lophotrochozoa</taxon>
        <taxon>Platyhelminthes</taxon>
        <taxon>Trematoda</taxon>
        <taxon>Digenea</taxon>
        <taxon>Plagiorchiida</taxon>
        <taxon>Echinostomata</taxon>
        <taxon>Echinostomatoidea</taxon>
        <taxon>Fasciolidae</taxon>
        <taxon>Fasciola</taxon>
    </lineage>
</organism>
<dbReference type="EMBL" id="SUNJ01004888">
    <property type="protein sequence ID" value="TPP64088.1"/>
    <property type="molecule type" value="Genomic_DNA"/>
</dbReference>
<evidence type="ECO:0000313" key="4">
    <source>
        <dbReference type="EMBL" id="TPP64088.1"/>
    </source>
</evidence>
<protein>
    <submittedName>
        <fullName evidence="4">Fatty acid-binding protein type 2</fullName>
    </submittedName>
</protein>
<dbReference type="OrthoDB" id="354351at2759"/>
<evidence type="ECO:0000256" key="1">
    <source>
        <dbReference type="ARBA" id="ARBA00008390"/>
    </source>
</evidence>
<dbReference type="Proteomes" id="UP000316759">
    <property type="component" value="Unassembled WGS sequence"/>
</dbReference>
<dbReference type="AlphaFoldDB" id="A0A504Z2A2"/>
<dbReference type="PRINTS" id="PR00178">
    <property type="entry name" value="FATTYACIDBP"/>
</dbReference>
<comment type="caution">
    <text evidence="4">The sequence shown here is derived from an EMBL/GenBank/DDBJ whole genome shotgun (WGS) entry which is preliminary data.</text>
</comment>
<feature type="domain" description="Lipocalin/cytosolic fatty-acid binding" evidence="3">
    <location>
        <begin position="6"/>
        <end position="128"/>
    </location>
</feature>
<dbReference type="GO" id="GO:0008289">
    <property type="term" value="F:lipid binding"/>
    <property type="evidence" value="ECO:0007669"/>
    <property type="project" value="UniProtKB-KW"/>
</dbReference>
<evidence type="ECO:0000259" key="3">
    <source>
        <dbReference type="Pfam" id="PF00061"/>
    </source>
</evidence>
<dbReference type="SUPFAM" id="SSF50814">
    <property type="entry name" value="Lipocalins"/>
    <property type="match status" value="1"/>
</dbReference>
<dbReference type="InterPro" id="IPR000566">
    <property type="entry name" value="Lipocln_cytosolic_FA-bd_dom"/>
</dbReference>
<dbReference type="CDD" id="cd00742">
    <property type="entry name" value="FABP"/>
    <property type="match status" value="1"/>
</dbReference>
<dbReference type="Gene3D" id="2.40.128.20">
    <property type="match status" value="1"/>
</dbReference>
<accession>A0A504Z2A2</accession>
<dbReference type="InterPro" id="IPR031259">
    <property type="entry name" value="ILBP"/>
</dbReference>
<reference evidence="4 5" key="1">
    <citation type="submission" date="2019-04" db="EMBL/GenBank/DDBJ databases">
        <title>Annotation for the trematode Fasciola gigantica.</title>
        <authorList>
            <person name="Choi Y.-J."/>
        </authorList>
    </citation>
    <scope>NUCLEOTIDE SEQUENCE [LARGE SCALE GENOMIC DNA]</scope>
    <source>
        <strain evidence="4">Uganda_cow_1</strain>
    </source>
</reference>